<accession>Q4SXP3</accession>
<dbReference type="PROSITE" id="PS50068">
    <property type="entry name" value="LDLRA_2"/>
    <property type="match status" value="3"/>
</dbReference>
<keyword evidence="6" id="KW-0472">Membrane</keyword>
<reference evidence="10" key="2">
    <citation type="submission" date="2004-02" db="EMBL/GenBank/DDBJ databases">
        <authorList>
            <consortium name="Genoscope"/>
            <consortium name="Whitehead Institute Centre for Genome Research"/>
        </authorList>
    </citation>
    <scope>NUCLEOTIDE SEQUENCE</scope>
</reference>
<comment type="caution">
    <text evidence="8">Lacks conserved residue(s) required for the propagation of feature annotation.</text>
</comment>
<keyword evidence="3" id="KW-0812">Transmembrane</keyword>
<comment type="subcellular location">
    <subcellularLocation>
        <location evidence="2">Endomembrane system</location>
    </subcellularLocation>
    <subcellularLocation>
        <location evidence="1">Membrane</location>
        <topology evidence="1">Single-pass membrane protein</topology>
    </subcellularLocation>
</comment>
<dbReference type="SUPFAM" id="SSF57424">
    <property type="entry name" value="LDL receptor-like module"/>
    <property type="match status" value="3"/>
</dbReference>
<feature type="disulfide bond" evidence="8">
    <location>
        <begin position="183"/>
        <end position="198"/>
    </location>
</feature>
<evidence type="ECO:0000256" key="1">
    <source>
        <dbReference type="ARBA" id="ARBA00004167"/>
    </source>
</evidence>
<evidence type="ECO:0000256" key="3">
    <source>
        <dbReference type="ARBA" id="ARBA00022692"/>
    </source>
</evidence>
<evidence type="ECO:0000256" key="5">
    <source>
        <dbReference type="ARBA" id="ARBA00022989"/>
    </source>
</evidence>
<dbReference type="Pfam" id="PF00629">
    <property type="entry name" value="MAM"/>
    <property type="match status" value="1"/>
</dbReference>
<dbReference type="SMART" id="SM00192">
    <property type="entry name" value="LDLa"/>
    <property type="match status" value="4"/>
</dbReference>
<reference evidence="10" key="1">
    <citation type="journal article" date="2004" name="Nature">
        <title>Genome duplication in the teleost fish Tetraodon nigroviridis reveals the early vertebrate proto-karyotype.</title>
        <authorList>
            <person name="Jaillon O."/>
            <person name="Aury J.-M."/>
            <person name="Brunet F."/>
            <person name="Petit J.-L."/>
            <person name="Stange-Thomann N."/>
            <person name="Mauceli E."/>
            <person name="Bouneau L."/>
            <person name="Fischer C."/>
            <person name="Ozouf-Costaz C."/>
            <person name="Bernot A."/>
            <person name="Nicaud S."/>
            <person name="Jaffe D."/>
            <person name="Fisher S."/>
            <person name="Lutfalla G."/>
            <person name="Dossat C."/>
            <person name="Segurens B."/>
            <person name="Dasilva C."/>
            <person name="Salanoubat M."/>
            <person name="Levy M."/>
            <person name="Boudet N."/>
            <person name="Castellano S."/>
            <person name="Anthouard V."/>
            <person name="Jubin C."/>
            <person name="Castelli V."/>
            <person name="Katinka M."/>
            <person name="Vacherie B."/>
            <person name="Biemont C."/>
            <person name="Skalli Z."/>
            <person name="Cattolico L."/>
            <person name="Poulain J."/>
            <person name="De Berardinis V."/>
            <person name="Cruaud C."/>
            <person name="Duprat S."/>
            <person name="Brottier P."/>
            <person name="Coutanceau J.-P."/>
            <person name="Gouzy J."/>
            <person name="Parra G."/>
            <person name="Lardier G."/>
            <person name="Chapple C."/>
            <person name="McKernan K.J."/>
            <person name="McEwan P."/>
            <person name="Bosak S."/>
            <person name="Kellis M."/>
            <person name="Volff J.-N."/>
            <person name="Guigo R."/>
            <person name="Zody M.C."/>
            <person name="Mesirov J."/>
            <person name="Lindblad-Toh K."/>
            <person name="Birren B."/>
            <person name="Nusbaum C."/>
            <person name="Kahn D."/>
            <person name="Robinson-Rechavi M."/>
            <person name="Laudet V."/>
            <person name="Schachter V."/>
            <person name="Quetier F."/>
            <person name="Saurin W."/>
            <person name="Scarpelli C."/>
            <person name="Wincker P."/>
            <person name="Lander E.S."/>
            <person name="Weissenbach J."/>
            <person name="Roest Crollius H."/>
        </authorList>
    </citation>
    <scope>NUCLEOTIDE SEQUENCE [LARGE SCALE GENOMIC DNA]</scope>
</reference>
<evidence type="ECO:0000256" key="4">
    <source>
        <dbReference type="ARBA" id="ARBA00022737"/>
    </source>
</evidence>
<dbReference type="CDD" id="cd00112">
    <property type="entry name" value="LDLa"/>
    <property type="match status" value="3"/>
</dbReference>
<dbReference type="InterPro" id="IPR002172">
    <property type="entry name" value="LDrepeatLR_classA_rpt"/>
</dbReference>
<name>Q4SXP3_TETNG</name>
<feature type="disulfide bond" evidence="8">
    <location>
        <begin position="219"/>
        <end position="237"/>
    </location>
</feature>
<feature type="disulfide bond" evidence="8">
    <location>
        <begin position="87"/>
        <end position="102"/>
    </location>
</feature>
<dbReference type="InterPro" id="IPR036055">
    <property type="entry name" value="LDL_receptor-like_sf"/>
</dbReference>
<dbReference type="Pfam" id="PF00057">
    <property type="entry name" value="Ldl_recept_a"/>
    <property type="match status" value="3"/>
</dbReference>
<keyword evidence="4" id="KW-0677">Repeat</keyword>
<dbReference type="InterPro" id="IPR050685">
    <property type="entry name" value="LDLR"/>
</dbReference>
<sequence length="316" mass="35127">ENDMWEAWSKSGNQGSRWNQAVVPLRNLRNFELIFEGIRSWDLSGGASLDDLEYLDCAPSVVEPGICPVVTDFMCRDGRCVQSHLRCDHKDDCADGSDEADCDHIFALPGACDFNMEDDQWEAACQLSQDSTDDFDWRIEHRSETGPQNDHSPGAVTPQPLTCGVDQYQCTYYFQCVPRSWRCDGELDCADKSDEESCPGQVPGTIPPQGGCPTGQYRCLNDSCLPSLLRCDGVADCPEGEDEYSCPLQQCKLGELVCEALPGCIPFDKRCDRSADCLPFHADESSCHGNVLLQALSFKIFTTPHPCFHFSEEAEF</sequence>
<dbReference type="InterPro" id="IPR013320">
    <property type="entry name" value="ConA-like_dom_sf"/>
</dbReference>
<evidence type="ECO:0000256" key="8">
    <source>
        <dbReference type="PROSITE-ProRule" id="PRU00124"/>
    </source>
</evidence>
<dbReference type="KEGG" id="tng:GSTEN00010740G001"/>
<evidence type="ECO:0000313" key="10">
    <source>
        <dbReference type="EMBL" id="CAF94589.1"/>
    </source>
</evidence>
<dbReference type="SUPFAM" id="SSF49899">
    <property type="entry name" value="Concanavalin A-like lectins/glucanases"/>
    <property type="match status" value="1"/>
</dbReference>
<keyword evidence="5" id="KW-1133">Transmembrane helix</keyword>
<dbReference type="Gene3D" id="2.60.120.200">
    <property type="match status" value="2"/>
</dbReference>
<dbReference type="Gene3D" id="4.10.400.10">
    <property type="entry name" value="Low-density Lipoprotein Receptor"/>
    <property type="match status" value="3"/>
</dbReference>
<dbReference type="GO" id="GO:0005886">
    <property type="term" value="C:plasma membrane"/>
    <property type="evidence" value="ECO:0007669"/>
    <property type="project" value="TreeGrafter"/>
</dbReference>
<dbReference type="InterPro" id="IPR000998">
    <property type="entry name" value="MAM_dom"/>
</dbReference>
<comment type="caution">
    <text evidence="10">The sequence shown here is derived from an EMBL/GenBank/DDBJ whole genome shotgun (WGS) entry which is preliminary data.</text>
</comment>
<feature type="non-terminal residue" evidence="10">
    <location>
        <position position="1"/>
    </location>
</feature>
<dbReference type="EMBL" id="CAAE01012355">
    <property type="protein sequence ID" value="CAF94589.1"/>
    <property type="molecule type" value="Genomic_DNA"/>
</dbReference>
<proteinExistence type="predicted"/>
<feature type="disulfide bond" evidence="8">
    <location>
        <begin position="231"/>
        <end position="246"/>
    </location>
</feature>
<keyword evidence="7 8" id="KW-1015">Disulfide bond</keyword>
<feature type="domain" description="MAM" evidence="9">
    <location>
        <begin position="8"/>
        <end position="59"/>
    </location>
</feature>
<dbReference type="OrthoDB" id="412155at2759"/>
<dbReference type="PROSITE" id="PS50060">
    <property type="entry name" value="MAM_2"/>
    <property type="match status" value="2"/>
</dbReference>
<dbReference type="GO" id="GO:0016192">
    <property type="term" value="P:vesicle-mediated transport"/>
    <property type="evidence" value="ECO:0007669"/>
    <property type="project" value="UniProtKB-ARBA"/>
</dbReference>
<evidence type="ECO:0000259" key="9">
    <source>
        <dbReference type="PROSITE" id="PS50060"/>
    </source>
</evidence>
<gene>
    <name evidence="10" type="ORF">GSTENG00010740001</name>
</gene>
<feature type="disulfide bond" evidence="8">
    <location>
        <begin position="75"/>
        <end position="93"/>
    </location>
</feature>
<evidence type="ECO:0000256" key="2">
    <source>
        <dbReference type="ARBA" id="ARBA00004308"/>
    </source>
</evidence>
<dbReference type="PRINTS" id="PR00261">
    <property type="entry name" value="LDLRECEPTOR"/>
</dbReference>
<feature type="domain" description="MAM" evidence="9">
    <location>
        <begin position="110"/>
        <end position="155"/>
    </location>
</feature>
<evidence type="ECO:0000256" key="7">
    <source>
        <dbReference type="ARBA" id="ARBA00023157"/>
    </source>
</evidence>
<dbReference type="GO" id="GO:0012505">
    <property type="term" value="C:endomembrane system"/>
    <property type="evidence" value="ECO:0007669"/>
    <property type="project" value="UniProtKB-SubCell"/>
</dbReference>
<dbReference type="InterPro" id="IPR023415">
    <property type="entry name" value="LDLR_class-A_CS"/>
</dbReference>
<dbReference type="AlphaFoldDB" id="Q4SXP3"/>
<protein>
    <submittedName>
        <fullName evidence="10">(spotted green pufferfish) hypothetical protein</fullName>
    </submittedName>
</protein>
<feature type="disulfide bond" evidence="8">
    <location>
        <begin position="212"/>
        <end position="224"/>
    </location>
</feature>
<dbReference type="PROSITE" id="PS01209">
    <property type="entry name" value="LDLRA_1"/>
    <property type="match status" value="3"/>
</dbReference>
<evidence type="ECO:0000256" key="6">
    <source>
        <dbReference type="ARBA" id="ARBA00023136"/>
    </source>
</evidence>
<organism evidence="10">
    <name type="scientific">Tetraodon nigroviridis</name>
    <name type="common">Spotted green pufferfish</name>
    <name type="synonym">Chelonodon nigroviridis</name>
    <dbReference type="NCBI Taxonomy" id="99883"/>
    <lineage>
        <taxon>Eukaryota</taxon>
        <taxon>Metazoa</taxon>
        <taxon>Chordata</taxon>
        <taxon>Craniata</taxon>
        <taxon>Vertebrata</taxon>
        <taxon>Euteleostomi</taxon>
        <taxon>Actinopterygii</taxon>
        <taxon>Neopterygii</taxon>
        <taxon>Teleostei</taxon>
        <taxon>Neoteleostei</taxon>
        <taxon>Acanthomorphata</taxon>
        <taxon>Eupercaria</taxon>
        <taxon>Tetraodontiformes</taxon>
        <taxon>Tetradontoidea</taxon>
        <taxon>Tetraodontidae</taxon>
        <taxon>Tetraodon</taxon>
    </lineage>
</organism>
<dbReference type="PANTHER" id="PTHR24270">
    <property type="entry name" value="LOW-DENSITY LIPOPROTEIN RECEPTOR-RELATED"/>
    <property type="match status" value="1"/>
</dbReference>